<evidence type="ECO:0000313" key="2">
    <source>
        <dbReference type="EMBL" id="KAF2753950.1"/>
    </source>
</evidence>
<dbReference type="EMBL" id="ML996582">
    <property type="protein sequence ID" value="KAF2753950.1"/>
    <property type="molecule type" value="Genomic_DNA"/>
</dbReference>
<sequence>MTDPYRSRFSPPSGTMSLETPKTYHSIRLESRPPGWKHGSHFDPPLSHLPSTYTAPNTIQMPSKATADMYPLDSTFDLTSVDQIATLKVSQEDWDKSILSIPPAEPRYLSRVPIMQSTSIDGLEHFPPNLAAHLLCFRADPKNHALEATDFYFQTTISSDLTSNTVRPMGFQMSLKALRSQFWADHRPIPLSKKDSWTNQDSDIAAGTSMYVEWCAYTKHITCIQREWCLDPTPITQENYAWVQLALWLQKGWHRIVYTLSDEAKQLIAQHVYARKHGGVLKPEEGNLLEFMNAGVFGPSMASDKQAVAASSSKDFADQVAKRTPVTLDPTKMQLHQHQHQHQHQHKTQTQHGKSNIALNRARAQSAADMHKLWASRGIVPLQPSQPLHPYIQLIQNTASQNKKEEAITQAARPSQPPIPPPDAMDICPLPSSSVGGSADKENEGPFRKGANAGETLMDSPLRLYPAPPPLPPR</sequence>
<name>A0A6A6VWD4_9PEZI</name>
<gene>
    <name evidence="2" type="ORF">EJ05DRAFT_160753</name>
</gene>
<proteinExistence type="predicted"/>
<feature type="compositionally biased region" description="Polar residues" evidence="1">
    <location>
        <begin position="10"/>
        <end position="20"/>
    </location>
</feature>
<feature type="region of interest" description="Disordered" evidence="1">
    <location>
        <begin position="1"/>
        <end position="21"/>
    </location>
</feature>
<dbReference type="Proteomes" id="UP000799437">
    <property type="component" value="Unassembled WGS sequence"/>
</dbReference>
<keyword evidence="3" id="KW-1185">Reference proteome</keyword>
<feature type="region of interest" description="Disordered" evidence="1">
    <location>
        <begin position="334"/>
        <end position="354"/>
    </location>
</feature>
<feature type="region of interest" description="Disordered" evidence="1">
    <location>
        <begin position="402"/>
        <end position="474"/>
    </location>
</feature>
<protein>
    <submittedName>
        <fullName evidence="2">Uncharacterized protein</fullName>
    </submittedName>
</protein>
<evidence type="ECO:0000313" key="3">
    <source>
        <dbReference type="Proteomes" id="UP000799437"/>
    </source>
</evidence>
<dbReference type="GeneID" id="54480460"/>
<reference evidence="2" key="1">
    <citation type="journal article" date="2020" name="Stud. Mycol.">
        <title>101 Dothideomycetes genomes: a test case for predicting lifestyles and emergence of pathogens.</title>
        <authorList>
            <person name="Haridas S."/>
            <person name="Albert R."/>
            <person name="Binder M."/>
            <person name="Bloem J."/>
            <person name="Labutti K."/>
            <person name="Salamov A."/>
            <person name="Andreopoulos B."/>
            <person name="Baker S."/>
            <person name="Barry K."/>
            <person name="Bills G."/>
            <person name="Bluhm B."/>
            <person name="Cannon C."/>
            <person name="Castanera R."/>
            <person name="Culley D."/>
            <person name="Daum C."/>
            <person name="Ezra D."/>
            <person name="Gonzalez J."/>
            <person name="Henrissat B."/>
            <person name="Kuo A."/>
            <person name="Liang C."/>
            <person name="Lipzen A."/>
            <person name="Lutzoni F."/>
            <person name="Magnuson J."/>
            <person name="Mondo S."/>
            <person name="Nolan M."/>
            <person name="Ohm R."/>
            <person name="Pangilinan J."/>
            <person name="Park H.-J."/>
            <person name="Ramirez L."/>
            <person name="Alfaro M."/>
            <person name="Sun H."/>
            <person name="Tritt A."/>
            <person name="Yoshinaga Y."/>
            <person name="Zwiers L.-H."/>
            <person name="Turgeon B."/>
            <person name="Goodwin S."/>
            <person name="Spatafora J."/>
            <person name="Crous P."/>
            <person name="Grigoriev I."/>
        </authorList>
    </citation>
    <scope>NUCLEOTIDE SEQUENCE</scope>
    <source>
        <strain evidence="2">CBS 121739</strain>
    </source>
</reference>
<dbReference type="RefSeq" id="XP_033596401.1">
    <property type="nucleotide sequence ID" value="XM_033739406.1"/>
</dbReference>
<feature type="compositionally biased region" description="Basic residues" evidence="1">
    <location>
        <begin position="335"/>
        <end position="349"/>
    </location>
</feature>
<organism evidence="2 3">
    <name type="scientific">Pseudovirgaria hyperparasitica</name>
    <dbReference type="NCBI Taxonomy" id="470096"/>
    <lineage>
        <taxon>Eukaryota</taxon>
        <taxon>Fungi</taxon>
        <taxon>Dikarya</taxon>
        <taxon>Ascomycota</taxon>
        <taxon>Pezizomycotina</taxon>
        <taxon>Dothideomycetes</taxon>
        <taxon>Dothideomycetes incertae sedis</taxon>
        <taxon>Acrospermales</taxon>
        <taxon>Acrospermaceae</taxon>
        <taxon>Pseudovirgaria</taxon>
    </lineage>
</organism>
<evidence type="ECO:0000256" key="1">
    <source>
        <dbReference type="SAM" id="MobiDB-lite"/>
    </source>
</evidence>
<accession>A0A6A6VWD4</accession>
<dbReference type="AlphaFoldDB" id="A0A6A6VWD4"/>